<name>A0A814EJG0_9BILA</name>
<accession>A0A814EJG0</accession>
<organism evidence="1 2">
    <name type="scientific">Brachionus calyciflorus</name>
    <dbReference type="NCBI Taxonomy" id="104777"/>
    <lineage>
        <taxon>Eukaryota</taxon>
        <taxon>Metazoa</taxon>
        <taxon>Spiralia</taxon>
        <taxon>Gnathifera</taxon>
        <taxon>Rotifera</taxon>
        <taxon>Eurotatoria</taxon>
        <taxon>Monogononta</taxon>
        <taxon>Pseudotrocha</taxon>
        <taxon>Ploima</taxon>
        <taxon>Brachionidae</taxon>
        <taxon>Brachionus</taxon>
    </lineage>
</organism>
<reference evidence="1" key="1">
    <citation type="submission" date="2021-02" db="EMBL/GenBank/DDBJ databases">
        <authorList>
            <person name="Nowell W R."/>
        </authorList>
    </citation>
    <scope>NUCLEOTIDE SEQUENCE</scope>
    <source>
        <strain evidence="1">Ploen Becks lab</strain>
    </source>
</reference>
<proteinExistence type="predicted"/>
<sequence>MLVLLSSYSLLYANNLDNGTYLNQTEPLRSKSLQSLNLQSDLNKEINITTDGVFTSNKDEKKVLLNFLSTHNMNGKRSFVEKEKRQISNLGRCSPCGPVVCYFYNPNC</sequence>
<dbReference type="Proteomes" id="UP000663879">
    <property type="component" value="Unassembled WGS sequence"/>
</dbReference>
<keyword evidence="2" id="KW-1185">Reference proteome</keyword>
<dbReference type="AlphaFoldDB" id="A0A814EJG0"/>
<evidence type="ECO:0000313" key="2">
    <source>
        <dbReference type="Proteomes" id="UP000663879"/>
    </source>
</evidence>
<gene>
    <name evidence="1" type="ORF">OXX778_LOCUS14722</name>
</gene>
<dbReference type="EMBL" id="CAJNOC010003086">
    <property type="protein sequence ID" value="CAF0967123.1"/>
    <property type="molecule type" value="Genomic_DNA"/>
</dbReference>
<evidence type="ECO:0000313" key="1">
    <source>
        <dbReference type="EMBL" id="CAF0967123.1"/>
    </source>
</evidence>
<protein>
    <submittedName>
        <fullName evidence="1">Uncharacterized protein</fullName>
    </submittedName>
</protein>
<comment type="caution">
    <text evidence="1">The sequence shown here is derived from an EMBL/GenBank/DDBJ whole genome shotgun (WGS) entry which is preliminary data.</text>
</comment>